<evidence type="ECO:0000313" key="1">
    <source>
        <dbReference type="EMBL" id="TLX43842.1"/>
    </source>
</evidence>
<comment type="caution">
    <text evidence="1">The sequence shown here is derived from an EMBL/GenBank/DDBJ whole genome shotgun (WGS) entry which is preliminary data.</text>
</comment>
<protein>
    <submittedName>
        <fullName evidence="1">Uncharacterized protein</fullName>
    </submittedName>
</protein>
<dbReference type="OrthoDB" id="8079483at2"/>
<dbReference type="GeneID" id="95773205"/>
<reference evidence="1 2" key="1">
    <citation type="submission" date="2019-05" db="EMBL/GenBank/DDBJ databases">
        <authorList>
            <person name="Zhou X."/>
        </authorList>
    </citation>
    <scope>NUCLEOTIDE SEQUENCE [LARGE SCALE GENOMIC DNA]</scope>
    <source>
        <strain evidence="1 2">DSM 432</strain>
    </source>
</reference>
<dbReference type="Proteomes" id="UP000305131">
    <property type="component" value="Unassembled WGS sequence"/>
</dbReference>
<accession>A0A6C1KHS7</accession>
<dbReference type="AlphaFoldDB" id="A0A6C1KHS7"/>
<dbReference type="EMBL" id="VAUP01000015">
    <property type="protein sequence ID" value="TLX43842.1"/>
    <property type="molecule type" value="Genomic_DNA"/>
</dbReference>
<sequence length="178" mass="17645">MRTPNLPAASNAAAFLVNEDAGGGVLVTRALPADAVKAAAGLGNVDNTADADKPVSAAQAAAIADSAATRASLGKLEGLVTNSTATRTLALTDLGKAVEMTSGSANTLTVPPNSAVPFPLTTVIPLIQMGAGQTTIAAGAGVTIRSFGGKLKLSGQYAQASLYKRGTDEWVLAGSLVP</sequence>
<gene>
    <name evidence="1" type="ORF">FBQ73_07005</name>
</gene>
<evidence type="ECO:0000313" key="2">
    <source>
        <dbReference type="Proteomes" id="UP000305131"/>
    </source>
</evidence>
<dbReference type="RefSeq" id="WP_138398751.1">
    <property type="nucleotide sequence ID" value="NZ_JBAFVI010000001.1"/>
</dbReference>
<organism evidence="1 2">
    <name type="scientific">Xanthobacter autotrophicus</name>
    <dbReference type="NCBI Taxonomy" id="280"/>
    <lineage>
        <taxon>Bacteria</taxon>
        <taxon>Pseudomonadati</taxon>
        <taxon>Pseudomonadota</taxon>
        <taxon>Alphaproteobacteria</taxon>
        <taxon>Hyphomicrobiales</taxon>
        <taxon>Xanthobacteraceae</taxon>
        <taxon>Xanthobacter</taxon>
    </lineage>
</organism>
<name>A0A6C1KHS7_XANAU</name>
<proteinExistence type="predicted"/>